<dbReference type="AlphaFoldDB" id="A0A7W8JXT7"/>
<sequence length="455" mass="50189">MLLTLTTTHQPATDLGYLLHKHPDRTFTFELPVGQAQVFYPEVSQERCTVAVLVEVDPVLISRGRQGAGSLPLEPYVNDRPYAASSFLSGALRAAFGTAMAGRSKERPDLAQAALPFHVQLPAVPSRGGPDLAGRLFGPLGYRVTARPHPLDPAFPEWGDSPYLDLTLDAEIRLKDLLAHLSVLILVLDDAKHYYVDESEVDKLLRLGEGWLEDHPERDLITRRALKHQRSLQRAVQAQFADDGEEAVPSPEPRLNDQRLDAVTAALLASGAKSVLDLGCGEGKLLARLLPERQFERLTGMDVSLRELARARGRLRLDELPETYRQRLTLLQGSLTYRDARLSGYDAAALVEVIEHLDPQRLWTLERVVFGQARPGTVIVTTPNEEYNATWATLPAGSARHTDHRFEWTRAQFQAWAGGVAADYGYGVIFKEIGPQDAALGSPTQMAVFSQGAGQ</sequence>
<dbReference type="InterPro" id="IPR038546">
    <property type="entry name" value="Hen1_N_sf"/>
</dbReference>
<name>A0A7W8JXT7_9DEIO</name>
<evidence type="ECO:0000259" key="14">
    <source>
        <dbReference type="Pfam" id="PF12623"/>
    </source>
</evidence>
<dbReference type="InterPro" id="IPR026610">
    <property type="entry name" value="Hen1"/>
</dbReference>
<protein>
    <recommendedName>
        <fullName evidence="3">Small RNA 2'-O-methyltransferase</fullName>
        <ecNumber evidence="11">2.1.1.386</ecNumber>
    </recommendedName>
</protein>
<dbReference type="Pfam" id="PF12623">
    <property type="entry name" value="Hen1_L"/>
    <property type="match status" value="1"/>
</dbReference>
<dbReference type="Gene3D" id="3.30.1610.20">
    <property type="entry name" value="Hen1, N-terminal domain"/>
    <property type="match status" value="1"/>
</dbReference>
<proteinExistence type="inferred from homology"/>
<evidence type="ECO:0000256" key="7">
    <source>
        <dbReference type="ARBA" id="ARBA00022723"/>
    </source>
</evidence>
<dbReference type="Pfam" id="PF08242">
    <property type="entry name" value="Methyltransf_12"/>
    <property type="match status" value="1"/>
</dbReference>
<dbReference type="InterPro" id="IPR024026">
    <property type="entry name" value="3'-RNA_MeTfrase_Hen1_bac"/>
</dbReference>
<dbReference type="NCBIfam" id="TIGR04074">
    <property type="entry name" value="bacter_Hen1"/>
    <property type="match status" value="1"/>
</dbReference>
<evidence type="ECO:0000256" key="8">
    <source>
        <dbReference type="ARBA" id="ARBA00022842"/>
    </source>
</evidence>
<evidence type="ECO:0000256" key="11">
    <source>
        <dbReference type="ARBA" id="ARBA00035025"/>
    </source>
</evidence>
<dbReference type="SUPFAM" id="SSF53335">
    <property type="entry name" value="S-adenosyl-L-methionine-dependent methyltransferases"/>
    <property type="match status" value="1"/>
</dbReference>
<evidence type="ECO:0000256" key="4">
    <source>
        <dbReference type="ARBA" id="ARBA00022603"/>
    </source>
</evidence>
<evidence type="ECO:0000256" key="12">
    <source>
        <dbReference type="ARBA" id="ARBA00048418"/>
    </source>
</evidence>
<evidence type="ECO:0000313" key="16">
    <source>
        <dbReference type="Proteomes" id="UP000552709"/>
    </source>
</evidence>
<dbReference type="InterPro" id="IPR013217">
    <property type="entry name" value="Methyltransf_12"/>
</dbReference>
<dbReference type="CDD" id="cd02440">
    <property type="entry name" value="AdoMet_MTases"/>
    <property type="match status" value="1"/>
</dbReference>
<dbReference type="RefSeq" id="WP_184133094.1">
    <property type="nucleotide sequence ID" value="NZ_JACHFL010000006.1"/>
</dbReference>
<keyword evidence="8" id="KW-0460">Magnesium</keyword>
<dbReference type="Proteomes" id="UP000552709">
    <property type="component" value="Unassembled WGS sequence"/>
</dbReference>
<dbReference type="EMBL" id="JACHFL010000006">
    <property type="protein sequence ID" value="MBB5363716.1"/>
    <property type="molecule type" value="Genomic_DNA"/>
</dbReference>
<evidence type="ECO:0000256" key="10">
    <source>
        <dbReference type="ARBA" id="ARBA00023158"/>
    </source>
</evidence>
<comment type="cofactor">
    <cofactor evidence="1">
        <name>Mg(2+)</name>
        <dbReference type="ChEBI" id="CHEBI:18420"/>
    </cofactor>
</comment>
<comment type="similarity">
    <text evidence="2">Belongs to the methyltransferase superfamily. HEN1 family.</text>
</comment>
<evidence type="ECO:0000256" key="6">
    <source>
        <dbReference type="ARBA" id="ARBA00022691"/>
    </source>
</evidence>
<accession>A0A7W8JXT7</accession>
<comment type="catalytic activity">
    <reaction evidence="12">
        <text>small RNA 3'-end nucleotide + S-adenosyl-L-methionine = small RNA 3'-end 2'-O-methylnucleotide + S-adenosyl-L-homocysteine + H(+)</text>
        <dbReference type="Rhea" id="RHEA:37887"/>
        <dbReference type="Rhea" id="RHEA-COMP:10415"/>
        <dbReference type="Rhea" id="RHEA-COMP:10416"/>
        <dbReference type="ChEBI" id="CHEBI:15378"/>
        <dbReference type="ChEBI" id="CHEBI:57856"/>
        <dbReference type="ChEBI" id="CHEBI:59789"/>
        <dbReference type="ChEBI" id="CHEBI:74896"/>
        <dbReference type="ChEBI" id="CHEBI:74898"/>
        <dbReference type="EC" id="2.1.1.386"/>
    </reaction>
</comment>
<organism evidence="15 16">
    <name type="scientific">Deinococcus humi</name>
    <dbReference type="NCBI Taxonomy" id="662880"/>
    <lineage>
        <taxon>Bacteria</taxon>
        <taxon>Thermotogati</taxon>
        <taxon>Deinococcota</taxon>
        <taxon>Deinococci</taxon>
        <taxon>Deinococcales</taxon>
        <taxon>Deinococcaceae</taxon>
        <taxon>Deinococcus</taxon>
    </lineage>
</organism>
<dbReference type="GO" id="GO:0001510">
    <property type="term" value="P:RNA methylation"/>
    <property type="evidence" value="ECO:0007669"/>
    <property type="project" value="InterPro"/>
</dbReference>
<evidence type="ECO:0000256" key="2">
    <source>
        <dbReference type="ARBA" id="ARBA00009026"/>
    </source>
</evidence>
<comment type="caution">
    <text evidence="15">The sequence shown here is derived from an EMBL/GenBank/DDBJ whole genome shotgun (WGS) entry which is preliminary data.</text>
</comment>
<gene>
    <name evidence="15" type="ORF">HNQ08_002822</name>
</gene>
<evidence type="ECO:0000313" key="15">
    <source>
        <dbReference type="EMBL" id="MBB5363716.1"/>
    </source>
</evidence>
<dbReference type="Gene3D" id="3.40.50.150">
    <property type="entry name" value="Vaccinia Virus protein VP39"/>
    <property type="match status" value="1"/>
</dbReference>
<dbReference type="GO" id="GO:0031047">
    <property type="term" value="P:regulatory ncRNA-mediated gene silencing"/>
    <property type="evidence" value="ECO:0007669"/>
    <property type="project" value="UniProtKB-KW"/>
</dbReference>
<keyword evidence="10" id="KW-0943">RNA-mediated gene silencing</keyword>
<feature type="domain" description="Methyltransferase type 12" evidence="13">
    <location>
        <begin position="276"/>
        <end position="368"/>
    </location>
</feature>
<dbReference type="PANTHER" id="PTHR21404:SF3">
    <property type="entry name" value="SMALL RNA 2'-O-METHYLTRANSFERASE"/>
    <property type="match status" value="1"/>
</dbReference>
<dbReference type="EC" id="2.1.1.386" evidence="11"/>
<feature type="domain" description="Hen1 N-terminal" evidence="14">
    <location>
        <begin position="1"/>
        <end position="238"/>
    </location>
</feature>
<evidence type="ECO:0000256" key="1">
    <source>
        <dbReference type="ARBA" id="ARBA00001946"/>
    </source>
</evidence>
<keyword evidence="5 15" id="KW-0808">Transferase</keyword>
<keyword evidence="9" id="KW-0694">RNA-binding</keyword>
<keyword evidence="6" id="KW-0949">S-adenosyl-L-methionine</keyword>
<evidence type="ECO:0000259" key="13">
    <source>
        <dbReference type="Pfam" id="PF08242"/>
    </source>
</evidence>
<dbReference type="InterPro" id="IPR024740">
    <property type="entry name" value="Hen1_N"/>
</dbReference>
<dbReference type="InterPro" id="IPR029063">
    <property type="entry name" value="SAM-dependent_MTases_sf"/>
</dbReference>
<keyword evidence="4 15" id="KW-0489">Methyltransferase</keyword>
<evidence type="ECO:0000256" key="9">
    <source>
        <dbReference type="ARBA" id="ARBA00022884"/>
    </source>
</evidence>
<evidence type="ECO:0000256" key="5">
    <source>
        <dbReference type="ARBA" id="ARBA00022679"/>
    </source>
</evidence>
<dbReference type="GO" id="GO:0046872">
    <property type="term" value="F:metal ion binding"/>
    <property type="evidence" value="ECO:0007669"/>
    <property type="project" value="UniProtKB-KW"/>
</dbReference>
<keyword evidence="7" id="KW-0479">Metal-binding</keyword>
<evidence type="ECO:0000256" key="3">
    <source>
        <dbReference type="ARBA" id="ARBA00021330"/>
    </source>
</evidence>
<dbReference type="PANTHER" id="PTHR21404">
    <property type="entry name" value="HEN1"/>
    <property type="match status" value="1"/>
</dbReference>
<reference evidence="15 16" key="1">
    <citation type="submission" date="2020-08" db="EMBL/GenBank/DDBJ databases">
        <title>Genomic Encyclopedia of Type Strains, Phase IV (KMG-IV): sequencing the most valuable type-strain genomes for metagenomic binning, comparative biology and taxonomic classification.</title>
        <authorList>
            <person name="Goeker M."/>
        </authorList>
    </citation>
    <scope>NUCLEOTIDE SEQUENCE [LARGE SCALE GENOMIC DNA]</scope>
    <source>
        <strain evidence="15 16">DSM 27939</strain>
    </source>
</reference>
<dbReference type="GO" id="GO:0003723">
    <property type="term" value="F:RNA binding"/>
    <property type="evidence" value="ECO:0007669"/>
    <property type="project" value="UniProtKB-KW"/>
</dbReference>
<dbReference type="GO" id="GO:0090486">
    <property type="term" value="F:small RNA 2'-O-methyltransferase activity"/>
    <property type="evidence" value="ECO:0007669"/>
    <property type="project" value="UniProtKB-EC"/>
</dbReference>
<keyword evidence="16" id="KW-1185">Reference proteome</keyword>